<comment type="pathway">
    <text evidence="15">Steroid metabolism; ergosterol biosynthesis.</text>
</comment>
<dbReference type="PROSITE" id="PS01017">
    <property type="entry name" value="STEROL_REDUCT_1"/>
    <property type="match status" value="1"/>
</dbReference>
<comment type="subcellular location">
    <subcellularLocation>
        <location evidence="1">Endoplasmic reticulum membrane</location>
        <topology evidence="1">Multi-pass membrane protein</topology>
    </subcellularLocation>
</comment>
<feature type="transmembrane region" description="Helical" evidence="19">
    <location>
        <begin position="310"/>
        <end position="334"/>
    </location>
</feature>
<keyword evidence="6" id="KW-0521">NADP</keyword>
<evidence type="ECO:0000256" key="4">
    <source>
        <dbReference type="ARBA" id="ARBA00022692"/>
    </source>
</evidence>
<keyword evidence="5" id="KW-0256">Endoplasmic reticulum</keyword>
<keyword evidence="11" id="KW-0443">Lipid metabolism</keyword>
<keyword evidence="13" id="KW-1207">Sterol metabolism</keyword>
<dbReference type="PROSITE" id="PS01018">
    <property type="entry name" value="STEROL_REDUCT_2"/>
    <property type="match status" value="1"/>
</dbReference>
<protein>
    <recommendedName>
        <fullName evidence="16">Delta(24(24(1)))-sterol reductase</fullName>
        <ecNumber evidence="16">1.3.1.71</ecNumber>
    </recommendedName>
</protein>
<comment type="similarity">
    <text evidence="2">Belongs to the ERG4/ERG24 family.</text>
</comment>
<evidence type="ECO:0000256" key="18">
    <source>
        <dbReference type="SAM" id="MobiDB-lite"/>
    </source>
</evidence>
<evidence type="ECO:0000256" key="14">
    <source>
        <dbReference type="ARBA" id="ARBA00023221"/>
    </source>
</evidence>
<keyword evidence="8 19" id="KW-1133">Transmembrane helix</keyword>
<evidence type="ECO:0000256" key="13">
    <source>
        <dbReference type="ARBA" id="ARBA00023166"/>
    </source>
</evidence>
<feature type="transmembrane region" description="Helical" evidence="19">
    <location>
        <begin position="156"/>
        <end position="180"/>
    </location>
</feature>
<evidence type="ECO:0000256" key="10">
    <source>
        <dbReference type="ARBA" id="ARBA00023011"/>
    </source>
</evidence>
<keyword evidence="14" id="KW-0753">Steroid metabolism</keyword>
<evidence type="ECO:0000256" key="12">
    <source>
        <dbReference type="ARBA" id="ARBA00023136"/>
    </source>
</evidence>
<evidence type="ECO:0000256" key="11">
    <source>
        <dbReference type="ARBA" id="ARBA00023098"/>
    </source>
</evidence>
<dbReference type="Proteomes" id="UP000053201">
    <property type="component" value="Unassembled WGS sequence"/>
</dbReference>
<keyword evidence="10" id="KW-0756">Sterol biosynthesis</keyword>
<dbReference type="InterPro" id="IPR001171">
    <property type="entry name" value="ERG24_DHCR-like"/>
</dbReference>
<dbReference type="Gene3D" id="1.20.120.1630">
    <property type="match status" value="1"/>
</dbReference>
<dbReference type="GO" id="GO:0005789">
    <property type="term" value="C:endoplasmic reticulum membrane"/>
    <property type="evidence" value="ECO:0007669"/>
    <property type="project" value="UniProtKB-SubCell"/>
</dbReference>
<dbReference type="STRING" id="645134.A0A0L0HRB1"/>
<feature type="region of interest" description="Disordered" evidence="18">
    <location>
        <begin position="1"/>
        <end position="21"/>
    </location>
</feature>
<evidence type="ECO:0000256" key="6">
    <source>
        <dbReference type="ARBA" id="ARBA00022857"/>
    </source>
</evidence>
<comment type="catalytic activity">
    <reaction evidence="17">
        <text>ergosterol + NADP(+) = ergosta-5,7,22,24(28)-tetraen-3beta-ol + NADPH + H(+)</text>
        <dbReference type="Rhea" id="RHEA:18501"/>
        <dbReference type="ChEBI" id="CHEBI:15378"/>
        <dbReference type="ChEBI" id="CHEBI:16933"/>
        <dbReference type="ChEBI" id="CHEBI:18249"/>
        <dbReference type="ChEBI" id="CHEBI:57783"/>
        <dbReference type="ChEBI" id="CHEBI:58349"/>
        <dbReference type="EC" id="1.3.1.71"/>
    </reaction>
    <physiologicalReaction direction="right-to-left" evidence="17">
        <dbReference type="Rhea" id="RHEA:18503"/>
    </physiologicalReaction>
</comment>
<evidence type="ECO:0000256" key="1">
    <source>
        <dbReference type="ARBA" id="ARBA00004477"/>
    </source>
</evidence>
<accession>A0A0L0HRB1</accession>
<keyword evidence="12 19" id="KW-0472">Membrane</keyword>
<keyword evidence="21" id="KW-1185">Reference proteome</keyword>
<dbReference type="AlphaFoldDB" id="A0A0L0HRB1"/>
<dbReference type="OMA" id="QLPYFCN"/>
<reference evidence="20 21" key="1">
    <citation type="submission" date="2009-08" db="EMBL/GenBank/DDBJ databases">
        <title>The Genome Sequence of Spizellomyces punctatus strain DAOM BR117.</title>
        <authorList>
            <consortium name="The Broad Institute Genome Sequencing Platform"/>
            <person name="Russ C."/>
            <person name="Cuomo C."/>
            <person name="Shea T."/>
            <person name="Young S.K."/>
            <person name="Zeng Q."/>
            <person name="Koehrsen M."/>
            <person name="Haas B."/>
            <person name="Borodovsky M."/>
            <person name="Guigo R."/>
            <person name="Alvarado L."/>
            <person name="Berlin A."/>
            <person name="Bochicchio J."/>
            <person name="Borenstein D."/>
            <person name="Chapman S."/>
            <person name="Chen Z."/>
            <person name="Engels R."/>
            <person name="Freedman E."/>
            <person name="Gellesch M."/>
            <person name="Goldberg J."/>
            <person name="Griggs A."/>
            <person name="Gujja S."/>
            <person name="Heiman D."/>
            <person name="Hepburn T."/>
            <person name="Howarth C."/>
            <person name="Jen D."/>
            <person name="Larson L."/>
            <person name="Lewis B."/>
            <person name="Mehta T."/>
            <person name="Park D."/>
            <person name="Pearson M."/>
            <person name="Roberts A."/>
            <person name="Saif S."/>
            <person name="Shenoy N."/>
            <person name="Sisk P."/>
            <person name="Stolte C."/>
            <person name="Sykes S."/>
            <person name="Thomson T."/>
            <person name="Walk T."/>
            <person name="White J."/>
            <person name="Yandava C."/>
            <person name="Burger G."/>
            <person name="Gray M.W."/>
            <person name="Holland P.W.H."/>
            <person name="King N."/>
            <person name="Lang F.B.F."/>
            <person name="Roger A.J."/>
            <person name="Ruiz-Trillo I."/>
            <person name="Lander E."/>
            <person name="Nusbaum C."/>
        </authorList>
    </citation>
    <scope>NUCLEOTIDE SEQUENCE [LARGE SCALE GENOMIC DNA]</scope>
    <source>
        <strain evidence="20 21">DAOM BR117</strain>
    </source>
</reference>
<dbReference type="FunCoup" id="A0A0L0HRB1">
    <property type="interactions" value="37"/>
</dbReference>
<feature type="transmembrane region" description="Helical" evidence="19">
    <location>
        <begin position="192"/>
        <end position="213"/>
    </location>
</feature>
<evidence type="ECO:0000256" key="5">
    <source>
        <dbReference type="ARBA" id="ARBA00022824"/>
    </source>
</evidence>
<feature type="transmembrane region" description="Helical" evidence="19">
    <location>
        <begin position="346"/>
        <end position="363"/>
    </location>
</feature>
<evidence type="ECO:0000256" key="2">
    <source>
        <dbReference type="ARBA" id="ARBA00005402"/>
    </source>
</evidence>
<sequence>MAPPHSTNDPRENDPLLEDDTPSTAVAVDIDDSPTCGEGSTNKQIDVKVDKEVKLEFGGATGVTFMMIFFPTIMYYFWLCLEFNNGALAHPDSISDTGAWLGRMWKLLRDHATPNLFAVSTYVLFCALQAFLAYTMPGPVVKGLPVPSLGFKQLEYLCNGVASWYVTLITSAILHLTGIFPLSRIIDNFGPIMTVSIIAGFAVTIGTYAYGIWSKNTHRMSGYFMYDLFMGAVLNPRIGKLDLKIWAEIRIPWVILFYLSVSAALKEYETTGHVRAELWFMVLAHGLYVNACMKGEECIPTTWDIFYEKWGFMLIFWNLSGVPFTYCYSTLYLVKTETGRALSHSVPFLVFNFALLLIGYYIWDTANSQKNRFRMSQSGTYIPRNTFPQLPWGTLHNPTYIKTEHGSLLLTSGWWGIARKIHYTADLMMALSWGLICGTGSLIPYFYPVFFLIVLVHRVTRDMERCSIKYGKDWETYCQKVRWIFVPYIW</sequence>
<gene>
    <name evidence="20" type="ORF">SPPG_01059</name>
</gene>
<dbReference type="EC" id="1.3.1.71" evidence="16"/>
<dbReference type="EMBL" id="KQ257451">
    <property type="protein sequence ID" value="KND03583.1"/>
    <property type="molecule type" value="Genomic_DNA"/>
</dbReference>
<evidence type="ECO:0000313" key="20">
    <source>
        <dbReference type="EMBL" id="KND03583.1"/>
    </source>
</evidence>
<evidence type="ECO:0000256" key="3">
    <source>
        <dbReference type="ARBA" id="ARBA00022516"/>
    </source>
</evidence>
<evidence type="ECO:0000313" key="21">
    <source>
        <dbReference type="Proteomes" id="UP000053201"/>
    </source>
</evidence>
<evidence type="ECO:0000256" key="17">
    <source>
        <dbReference type="ARBA" id="ARBA00048918"/>
    </source>
</evidence>
<keyword evidence="3" id="KW-0444">Lipid biosynthesis</keyword>
<keyword evidence="4 19" id="KW-0812">Transmembrane</keyword>
<feature type="transmembrane region" description="Helical" evidence="19">
    <location>
        <begin position="430"/>
        <end position="455"/>
    </location>
</feature>
<dbReference type="GO" id="GO:0050614">
    <property type="term" value="F:Delta24-sterol reductase activity"/>
    <property type="evidence" value="ECO:0007669"/>
    <property type="project" value="EnsemblFungi"/>
</dbReference>
<dbReference type="InterPro" id="IPR018083">
    <property type="entry name" value="Sterol_reductase_CS"/>
</dbReference>
<dbReference type="VEuPathDB" id="FungiDB:SPPG_01059"/>
<dbReference type="RefSeq" id="XP_016611622.1">
    <property type="nucleotide sequence ID" value="XM_016749380.1"/>
</dbReference>
<evidence type="ECO:0000256" key="19">
    <source>
        <dbReference type="SAM" id="Phobius"/>
    </source>
</evidence>
<name>A0A0L0HRB1_SPIPD</name>
<dbReference type="GO" id="GO:0006696">
    <property type="term" value="P:ergosterol biosynthetic process"/>
    <property type="evidence" value="ECO:0007669"/>
    <property type="project" value="EnsemblFungi"/>
</dbReference>
<dbReference type="FunFam" id="1.20.120.1630:FF:000003">
    <property type="entry name" value="C-24(28) sterol reductase"/>
    <property type="match status" value="1"/>
</dbReference>
<dbReference type="GeneID" id="27684748"/>
<evidence type="ECO:0000256" key="8">
    <source>
        <dbReference type="ARBA" id="ARBA00022989"/>
    </source>
</evidence>
<feature type="transmembrane region" description="Helical" evidence="19">
    <location>
        <begin position="57"/>
        <end position="78"/>
    </location>
</feature>
<dbReference type="Pfam" id="PF01222">
    <property type="entry name" value="ERG4_ERG24"/>
    <property type="match status" value="1"/>
</dbReference>
<proteinExistence type="inferred from homology"/>
<dbReference type="GO" id="GO:0000246">
    <property type="term" value="F:Delta24(24-1) sterol reductase activity"/>
    <property type="evidence" value="ECO:0007669"/>
    <property type="project" value="UniProtKB-EC"/>
</dbReference>
<dbReference type="PANTHER" id="PTHR21257:SF31">
    <property type="entry name" value="DELTA(24(24(1)))-STEROL REDUCTASE ERG4"/>
    <property type="match status" value="1"/>
</dbReference>
<organism evidence="20 21">
    <name type="scientific">Spizellomyces punctatus (strain DAOM BR117)</name>
    <dbReference type="NCBI Taxonomy" id="645134"/>
    <lineage>
        <taxon>Eukaryota</taxon>
        <taxon>Fungi</taxon>
        <taxon>Fungi incertae sedis</taxon>
        <taxon>Chytridiomycota</taxon>
        <taxon>Chytridiomycota incertae sedis</taxon>
        <taxon>Chytridiomycetes</taxon>
        <taxon>Spizellomycetales</taxon>
        <taxon>Spizellomycetaceae</taxon>
        <taxon>Spizellomyces</taxon>
    </lineage>
</organism>
<keyword evidence="7" id="KW-0752">Steroid biosynthesis</keyword>
<dbReference type="OrthoDB" id="5326588at2759"/>
<evidence type="ECO:0000256" key="7">
    <source>
        <dbReference type="ARBA" id="ARBA00022955"/>
    </source>
</evidence>
<evidence type="ECO:0000256" key="16">
    <source>
        <dbReference type="ARBA" id="ARBA00038892"/>
    </source>
</evidence>
<evidence type="ECO:0000256" key="9">
    <source>
        <dbReference type="ARBA" id="ARBA00023002"/>
    </source>
</evidence>
<dbReference type="eggNOG" id="KOG1435">
    <property type="taxonomic scope" value="Eukaryota"/>
</dbReference>
<feature type="transmembrane region" description="Helical" evidence="19">
    <location>
        <begin position="116"/>
        <end position="135"/>
    </location>
</feature>
<dbReference type="PANTHER" id="PTHR21257">
    <property type="entry name" value="DELTA(14)-STEROL REDUCTASE"/>
    <property type="match status" value="1"/>
</dbReference>
<dbReference type="InParanoid" id="A0A0L0HRB1"/>
<evidence type="ECO:0000256" key="15">
    <source>
        <dbReference type="ARBA" id="ARBA00029435"/>
    </source>
</evidence>
<keyword evidence="9" id="KW-0560">Oxidoreductase</keyword>